<dbReference type="InterPro" id="IPR036028">
    <property type="entry name" value="SH3-like_dom_sf"/>
</dbReference>
<dbReference type="InterPro" id="IPR039564">
    <property type="entry name" value="Peptidase_C39-like"/>
</dbReference>
<sequence length="376" mass="40370">MIDSTKKEAKGSSLGKVFAKGIIAASILGSTLLSPQLPISSSDQGVVNAASPAYTVTASSLNVRSGAGTNYSKIGSLPKGSSVQVIQKLSNGWYKISYSGMTGYVSGQYVKSTASAPTYRVNATSLNVRTGPGTNYARIGSLKNGAVIQVIKKESNGWYRINFNGKTGYVSGEYVTTGTVTSSKRLNVPLVAQRPELPSGCEATALTMALNYYGVKVSKTTVAKKMPYDPTKLVRNAEGTIKIWGDPDVGFVGTPFGNGYTINPGPLKKVLDQYRSGGVNLTGKSFSEVERYISLGKPVLVWFTISHEMPSKRTWKTPKGKTINGARPLHCIVVTGFDGNYVYFNDSEARKKDMKLSKSKFISIYNAMGKRALVVN</sequence>
<dbReference type="SUPFAM" id="SSF50044">
    <property type="entry name" value="SH3-domain"/>
    <property type="match status" value="2"/>
</dbReference>
<dbReference type="PROSITE" id="PS51781">
    <property type="entry name" value="SH3B"/>
    <property type="match status" value="2"/>
</dbReference>
<name>A0ABS2QC44_9BACI</name>
<reference evidence="2 3" key="1">
    <citation type="submission" date="2021-01" db="EMBL/GenBank/DDBJ databases">
        <title>Genomic Encyclopedia of Type Strains, Phase IV (KMG-IV): sequencing the most valuable type-strain genomes for metagenomic binning, comparative biology and taxonomic classification.</title>
        <authorList>
            <person name="Goeker M."/>
        </authorList>
    </citation>
    <scope>NUCLEOTIDE SEQUENCE [LARGE SCALE GENOMIC DNA]</scope>
    <source>
        <strain evidence="2 3">DSM 105482</strain>
    </source>
</reference>
<dbReference type="Gene3D" id="2.30.30.40">
    <property type="entry name" value="SH3 Domains"/>
    <property type="match status" value="2"/>
</dbReference>
<evidence type="ECO:0000259" key="1">
    <source>
        <dbReference type="PROSITE" id="PS51781"/>
    </source>
</evidence>
<evidence type="ECO:0000313" key="2">
    <source>
        <dbReference type="EMBL" id="MBM7690741.1"/>
    </source>
</evidence>
<accession>A0ABS2QC44</accession>
<dbReference type="Pfam" id="PF08239">
    <property type="entry name" value="SH3_3"/>
    <property type="match status" value="2"/>
</dbReference>
<gene>
    <name evidence="2" type="ORF">JOC77_000144</name>
</gene>
<dbReference type="Proteomes" id="UP000823486">
    <property type="component" value="Unassembled WGS sequence"/>
</dbReference>
<dbReference type="SMART" id="SM00287">
    <property type="entry name" value="SH3b"/>
    <property type="match status" value="2"/>
</dbReference>
<keyword evidence="3" id="KW-1185">Reference proteome</keyword>
<protein>
    <submittedName>
        <fullName evidence="2">Uncharacterized protein YvpB</fullName>
    </submittedName>
</protein>
<dbReference type="PANTHER" id="PTHR37806">
    <property type="entry name" value="LMO0724 PROTEIN"/>
    <property type="match status" value="1"/>
</dbReference>
<dbReference type="InterPro" id="IPR003646">
    <property type="entry name" value="SH3-like_bac-type"/>
</dbReference>
<dbReference type="RefSeq" id="WP_204537428.1">
    <property type="nucleotide sequence ID" value="NZ_JAFBFI010000001.1"/>
</dbReference>
<proteinExistence type="predicted"/>
<evidence type="ECO:0000313" key="3">
    <source>
        <dbReference type="Proteomes" id="UP000823486"/>
    </source>
</evidence>
<feature type="domain" description="SH3b" evidence="1">
    <location>
        <begin position="51"/>
        <end position="114"/>
    </location>
</feature>
<dbReference type="Pfam" id="PF13529">
    <property type="entry name" value="Peptidase_C39_2"/>
    <property type="match status" value="1"/>
</dbReference>
<dbReference type="EMBL" id="JAFBFI010000001">
    <property type="protein sequence ID" value="MBM7690741.1"/>
    <property type="molecule type" value="Genomic_DNA"/>
</dbReference>
<feature type="domain" description="SH3b" evidence="1">
    <location>
        <begin position="116"/>
        <end position="179"/>
    </location>
</feature>
<dbReference type="Gene3D" id="3.90.70.10">
    <property type="entry name" value="Cysteine proteinases"/>
    <property type="match status" value="1"/>
</dbReference>
<comment type="caution">
    <text evidence="2">The sequence shown here is derived from an EMBL/GenBank/DDBJ whole genome shotgun (WGS) entry which is preliminary data.</text>
</comment>
<dbReference type="PANTHER" id="PTHR37806:SF1">
    <property type="entry name" value="PEPTIDASE C39-LIKE DOMAIN-CONTAINING PROTEIN"/>
    <property type="match status" value="1"/>
</dbReference>
<organism evidence="2 3">
    <name type="scientific">Peribacillus deserti</name>
    <dbReference type="NCBI Taxonomy" id="673318"/>
    <lineage>
        <taxon>Bacteria</taxon>
        <taxon>Bacillati</taxon>
        <taxon>Bacillota</taxon>
        <taxon>Bacilli</taxon>
        <taxon>Bacillales</taxon>
        <taxon>Bacillaceae</taxon>
        <taxon>Peribacillus</taxon>
    </lineage>
</organism>